<proteinExistence type="inferred from homology"/>
<reference evidence="3 4" key="1">
    <citation type="submission" date="2018-02" db="EMBL/GenBank/DDBJ databases">
        <title>Draft genome sequence of Ochrobactrum oryzae found in Brazil.</title>
        <authorList>
            <person name="Cerdeira L."/>
            <person name="Andrade F."/>
            <person name="Zacariotto T."/>
            <person name="Barbosa B."/>
            <person name="Santos S."/>
            <person name="Cassetari V."/>
            <person name="Lincopan N."/>
        </authorList>
    </citation>
    <scope>NUCLEOTIDE SEQUENCE [LARGE SCALE GENOMIC DNA]</scope>
    <source>
        <strain evidence="3 4">OA447</strain>
    </source>
</reference>
<dbReference type="Gene3D" id="3.10.20.70">
    <property type="entry name" value="Glutamine synthetase, N-terminal domain"/>
    <property type="match status" value="1"/>
</dbReference>
<dbReference type="EMBL" id="PTRC01000255">
    <property type="protein sequence ID" value="PQA71450.1"/>
    <property type="molecule type" value="Genomic_DNA"/>
</dbReference>
<dbReference type="GO" id="GO:0006542">
    <property type="term" value="P:glutamine biosynthetic process"/>
    <property type="evidence" value="ECO:0007669"/>
    <property type="project" value="InterPro"/>
</dbReference>
<evidence type="ECO:0000259" key="2">
    <source>
        <dbReference type="PROSITE" id="PS51986"/>
    </source>
</evidence>
<dbReference type="Proteomes" id="UP000238493">
    <property type="component" value="Unassembled WGS sequence"/>
</dbReference>
<name>A0A2S7IU46_9HYPH</name>
<keyword evidence="4" id="KW-1185">Reference proteome</keyword>
<dbReference type="PROSITE" id="PS51986">
    <property type="entry name" value="GS_BETA_GRASP"/>
    <property type="match status" value="1"/>
</dbReference>
<evidence type="ECO:0000313" key="4">
    <source>
        <dbReference type="Proteomes" id="UP000238493"/>
    </source>
</evidence>
<dbReference type="SUPFAM" id="SSF54368">
    <property type="entry name" value="Glutamine synthetase, N-terminal domain"/>
    <property type="match status" value="1"/>
</dbReference>
<evidence type="ECO:0000256" key="1">
    <source>
        <dbReference type="PROSITE-ProRule" id="PRU01330"/>
    </source>
</evidence>
<keyword evidence="3" id="KW-0436">Ligase</keyword>
<feature type="non-terminal residue" evidence="3">
    <location>
        <position position="1"/>
    </location>
</feature>
<sequence length="72" mass="7571">LVDEEKCIDGVMYAGASIAGGKASNESDMGLMPDPTTAHIDPFFAQATLVVLCEILDSFSVEAYSRDPSTTA</sequence>
<dbReference type="InterPro" id="IPR008147">
    <property type="entry name" value="Gln_synt_N"/>
</dbReference>
<comment type="similarity">
    <text evidence="1">Belongs to the glutamine synthetase family.</text>
</comment>
<dbReference type="EC" id="6.3.1.2" evidence="3"/>
<comment type="caution">
    <text evidence="3">The sequence shown here is derived from an EMBL/GenBank/DDBJ whole genome shotgun (WGS) entry which is preliminary data.</text>
</comment>
<dbReference type="GO" id="GO:0004356">
    <property type="term" value="F:glutamine synthetase activity"/>
    <property type="evidence" value="ECO:0007669"/>
    <property type="project" value="UniProtKB-EC"/>
</dbReference>
<protein>
    <submittedName>
        <fullName evidence="3">Glutamine synthetase</fullName>
        <ecNumber evidence="3">6.3.1.2</ecNumber>
    </submittedName>
</protein>
<dbReference type="Pfam" id="PF03951">
    <property type="entry name" value="Gln-synt_N"/>
    <property type="match status" value="1"/>
</dbReference>
<gene>
    <name evidence="3" type="primary">glnA</name>
    <name evidence="3" type="ORF">C3731_22170</name>
</gene>
<dbReference type="AlphaFoldDB" id="A0A2S7IU46"/>
<accession>A0A2S7IU46</accession>
<evidence type="ECO:0000313" key="3">
    <source>
        <dbReference type="EMBL" id="PQA71450.1"/>
    </source>
</evidence>
<organism evidence="3 4">
    <name type="scientific">Brucella oryzae</name>
    <dbReference type="NCBI Taxonomy" id="335286"/>
    <lineage>
        <taxon>Bacteria</taxon>
        <taxon>Pseudomonadati</taxon>
        <taxon>Pseudomonadota</taxon>
        <taxon>Alphaproteobacteria</taxon>
        <taxon>Hyphomicrobiales</taxon>
        <taxon>Brucellaceae</taxon>
        <taxon>Brucella/Ochrobactrum group</taxon>
        <taxon>Brucella</taxon>
    </lineage>
</organism>
<feature type="domain" description="GS beta-grasp" evidence="2">
    <location>
        <begin position="1"/>
        <end position="63"/>
    </location>
</feature>
<dbReference type="InterPro" id="IPR036651">
    <property type="entry name" value="Gln_synt_N_sf"/>
</dbReference>